<sequence length="229" mass="24904">MDQLANLSFFGSILVYGFFSSFHCALMCGPFVSLLQTTNPSKQTPVILYHFGRMASYSFLGLVLGMLGKGANALGELSTIQGFAGIFTFLFLVFFLIRMFMGPSNVKFGTLPKGISNLMQSIRKRTSHNGLGFGIGILSALLPCGVLYPAYAASFATGSAFTGGIVMFTFYMGTVPALTGLSLVMGKIRKHIQPKWFPVFGTILVLTSLGFLLFRIFFHSHGESCDHLL</sequence>
<dbReference type="STRING" id="1249483.LEP1GSC202_0190"/>
<dbReference type="OrthoDB" id="9800141at2"/>
<feature type="transmembrane region" description="Helical" evidence="1">
    <location>
        <begin position="163"/>
        <end position="184"/>
    </location>
</feature>
<evidence type="ECO:0000313" key="3">
    <source>
        <dbReference type="EMBL" id="EOQ87006.1"/>
    </source>
</evidence>
<dbReference type="Proteomes" id="UP000013996">
    <property type="component" value="Unassembled WGS sequence"/>
</dbReference>
<feature type="transmembrane region" description="Helical" evidence="1">
    <location>
        <begin position="130"/>
        <end position="151"/>
    </location>
</feature>
<dbReference type="RefSeq" id="WP_015679374.1">
    <property type="nucleotide sequence ID" value="NZ_AOGX02000047.1"/>
</dbReference>
<dbReference type="Pfam" id="PF13386">
    <property type="entry name" value="DsbD_2"/>
    <property type="match status" value="1"/>
</dbReference>
<dbReference type="InterPro" id="IPR039447">
    <property type="entry name" value="UreH-like_TM_dom"/>
</dbReference>
<evidence type="ECO:0000313" key="4">
    <source>
        <dbReference type="Proteomes" id="UP000013996"/>
    </source>
</evidence>
<proteinExistence type="predicted"/>
<protein>
    <submittedName>
        <fullName evidence="3">DsbD family 2</fullName>
    </submittedName>
</protein>
<dbReference type="AlphaFoldDB" id="A0A5E8HAG7"/>
<organism evidence="3 4">
    <name type="scientific">Leptospira yanagawae serovar Saopaulo str. Sao Paulo = ATCC 700523</name>
    <dbReference type="NCBI Taxonomy" id="1249483"/>
    <lineage>
        <taxon>Bacteria</taxon>
        <taxon>Pseudomonadati</taxon>
        <taxon>Spirochaetota</taxon>
        <taxon>Spirochaetia</taxon>
        <taxon>Leptospirales</taxon>
        <taxon>Leptospiraceae</taxon>
        <taxon>Leptospira</taxon>
    </lineage>
</organism>
<evidence type="ECO:0000256" key="1">
    <source>
        <dbReference type="SAM" id="Phobius"/>
    </source>
</evidence>
<reference evidence="3 4" key="1">
    <citation type="submission" date="2013-04" db="EMBL/GenBank/DDBJ databases">
        <authorList>
            <person name="Harkins D.M."/>
            <person name="Durkin A.S."/>
            <person name="Brinkac L.M."/>
            <person name="Haft D.H."/>
            <person name="Selengut J.D."/>
            <person name="Sanka R."/>
            <person name="DePew J."/>
            <person name="Purushe J."/>
            <person name="Hartskeerl R.A."/>
            <person name="Ahmed A."/>
            <person name="van der Linden H."/>
            <person name="Goris M.G.A."/>
            <person name="Vinetz J.M."/>
            <person name="Sutton G.G."/>
            <person name="Nierman W.C."/>
            <person name="Fouts D.E."/>
        </authorList>
    </citation>
    <scope>NUCLEOTIDE SEQUENCE [LARGE SCALE GENOMIC DNA]</scope>
    <source>
        <strain evidence="3 4">Sao Paulo</strain>
    </source>
</reference>
<feature type="transmembrane region" description="Helical" evidence="1">
    <location>
        <begin position="79"/>
        <end position="97"/>
    </location>
</feature>
<feature type="transmembrane region" description="Helical" evidence="1">
    <location>
        <begin position="47"/>
        <end position="67"/>
    </location>
</feature>
<feature type="transmembrane region" description="Helical" evidence="1">
    <location>
        <begin position="13"/>
        <end position="35"/>
    </location>
</feature>
<dbReference type="PANTHER" id="PTHR42208:SF1">
    <property type="entry name" value="HEAVY METAL TRANSPORTER"/>
    <property type="match status" value="1"/>
</dbReference>
<comment type="caution">
    <text evidence="3">The sequence shown here is derived from an EMBL/GenBank/DDBJ whole genome shotgun (WGS) entry which is preliminary data.</text>
</comment>
<keyword evidence="1" id="KW-0812">Transmembrane</keyword>
<gene>
    <name evidence="3" type="ORF">LEP1GSC202_0190</name>
</gene>
<feature type="domain" description="Urease accessory protein UreH-like transmembrane" evidence="2">
    <location>
        <begin position="13"/>
        <end position="208"/>
    </location>
</feature>
<accession>A0A5E8HAG7</accession>
<keyword evidence="1" id="KW-1133">Transmembrane helix</keyword>
<dbReference type="PANTHER" id="PTHR42208">
    <property type="entry name" value="HEAVY METAL TRANSPORTER-RELATED"/>
    <property type="match status" value="1"/>
</dbReference>
<keyword evidence="1" id="KW-0472">Membrane</keyword>
<name>A0A5E8HAG7_9LEPT</name>
<feature type="transmembrane region" description="Helical" evidence="1">
    <location>
        <begin position="196"/>
        <end position="218"/>
    </location>
</feature>
<dbReference type="EMBL" id="AOGX02000047">
    <property type="protein sequence ID" value="EOQ87006.1"/>
    <property type="molecule type" value="Genomic_DNA"/>
</dbReference>
<evidence type="ECO:0000259" key="2">
    <source>
        <dbReference type="Pfam" id="PF13386"/>
    </source>
</evidence>